<keyword evidence="2" id="KW-1185">Reference proteome</keyword>
<dbReference type="AlphaFoldDB" id="A0A2R6W9L3"/>
<dbReference type="Proteomes" id="UP000244005">
    <property type="component" value="Unassembled WGS sequence"/>
</dbReference>
<evidence type="ECO:0000313" key="1">
    <source>
        <dbReference type="EMBL" id="PTQ30535.1"/>
    </source>
</evidence>
<proteinExistence type="predicted"/>
<organism evidence="1 2">
    <name type="scientific">Marchantia polymorpha</name>
    <name type="common">Common liverwort</name>
    <name type="synonym">Marchantia aquatica</name>
    <dbReference type="NCBI Taxonomy" id="3197"/>
    <lineage>
        <taxon>Eukaryota</taxon>
        <taxon>Viridiplantae</taxon>
        <taxon>Streptophyta</taxon>
        <taxon>Embryophyta</taxon>
        <taxon>Marchantiophyta</taxon>
        <taxon>Marchantiopsida</taxon>
        <taxon>Marchantiidae</taxon>
        <taxon>Marchantiales</taxon>
        <taxon>Marchantiaceae</taxon>
        <taxon>Marchantia</taxon>
    </lineage>
</organism>
<reference evidence="2" key="1">
    <citation type="journal article" date="2017" name="Cell">
        <title>Insights into land plant evolution garnered from the Marchantia polymorpha genome.</title>
        <authorList>
            <person name="Bowman J.L."/>
            <person name="Kohchi T."/>
            <person name="Yamato K.T."/>
            <person name="Jenkins J."/>
            <person name="Shu S."/>
            <person name="Ishizaki K."/>
            <person name="Yamaoka S."/>
            <person name="Nishihama R."/>
            <person name="Nakamura Y."/>
            <person name="Berger F."/>
            <person name="Adam C."/>
            <person name="Aki S.S."/>
            <person name="Althoff F."/>
            <person name="Araki T."/>
            <person name="Arteaga-Vazquez M.A."/>
            <person name="Balasubrmanian S."/>
            <person name="Barry K."/>
            <person name="Bauer D."/>
            <person name="Boehm C.R."/>
            <person name="Briginshaw L."/>
            <person name="Caballero-Perez J."/>
            <person name="Catarino B."/>
            <person name="Chen F."/>
            <person name="Chiyoda S."/>
            <person name="Chovatia M."/>
            <person name="Davies K.M."/>
            <person name="Delmans M."/>
            <person name="Demura T."/>
            <person name="Dierschke T."/>
            <person name="Dolan L."/>
            <person name="Dorantes-Acosta A.E."/>
            <person name="Eklund D.M."/>
            <person name="Florent S.N."/>
            <person name="Flores-Sandoval E."/>
            <person name="Fujiyama A."/>
            <person name="Fukuzawa H."/>
            <person name="Galik B."/>
            <person name="Grimanelli D."/>
            <person name="Grimwood J."/>
            <person name="Grossniklaus U."/>
            <person name="Hamada T."/>
            <person name="Haseloff J."/>
            <person name="Hetherington A.J."/>
            <person name="Higo A."/>
            <person name="Hirakawa Y."/>
            <person name="Hundley H.N."/>
            <person name="Ikeda Y."/>
            <person name="Inoue K."/>
            <person name="Inoue S.I."/>
            <person name="Ishida S."/>
            <person name="Jia Q."/>
            <person name="Kakita M."/>
            <person name="Kanazawa T."/>
            <person name="Kawai Y."/>
            <person name="Kawashima T."/>
            <person name="Kennedy M."/>
            <person name="Kinose K."/>
            <person name="Kinoshita T."/>
            <person name="Kohara Y."/>
            <person name="Koide E."/>
            <person name="Komatsu K."/>
            <person name="Kopischke S."/>
            <person name="Kubo M."/>
            <person name="Kyozuka J."/>
            <person name="Lagercrantz U."/>
            <person name="Lin S.S."/>
            <person name="Lindquist E."/>
            <person name="Lipzen A.M."/>
            <person name="Lu C.W."/>
            <person name="De Luna E."/>
            <person name="Martienssen R.A."/>
            <person name="Minamino N."/>
            <person name="Mizutani M."/>
            <person name="Mizutani M."/>
            <person name="Mochizuki N."/>
            <person name="Monte I."/>
            <person name="Mosher R."/>
            <person name="Nagasaki H."/>
            <person name="Nakagami H."/>
            <person name="Naramoto S."/>
            <person name="Nishitani K."/>
            <person name="Ohtani M."/>
            <person name="Okamoto T."/>
            <person name="Okumura M."/>
            <person name="Phillips J."/>
            <person name="Pollak B."/>
            <person name="Reinders A."/>
            <person name="Rovekamp M."/>
            <person name="Sano R."/>
            <person name="Sawa S."/>
            <person name="Schmid M.W."/>
            <person name="Shirakawa M."/>
            <person name="Solano R."/>
            <person name="Spunde A."/>
            <person name="Suetsugu N."/>
            <person name="Sugano S."/>
            <person name="Sugiyama A."/>
            <person name="Sun R."/>
            <person name="Suzuki Y."/>
            <person name="Takenaka M."/>
            <person name="Takezawa D."/>
            <person name="Tomogane H."/>
            <person name="Tsuzuki M."/>
            <person name="Ueda T."/>
            <person name="Umeda M."/>
            <person name="Ward J.M."/>
            <person name="Watanabe Y."/>
            <person name="Yazaki K."/>
            <person name="Yokoyama R."/>
            <person name="Yoshitake Y."/>
            <person name="Yotsui I."/>
            <person name="Zachgo S."/>
            <person name="Schmutz J."/>
        </authorList>
    </citation>
    <scope>NUCLEOTIDE SEQUENCE [LARGE SCALE GENOMIC DNA]</scope>
    <source>
        <strain evidence="2">Tak-1</strain>
    </source>
</reference>
<evidence type="ECO:0000313" key="2">
    <source>
        <dbReference type="Proteomes" id="UP000244005"/>
    </source>
</evidence>
<name>A0A2R6W9L3_MARPO</name>
<sequence length="89" mass="10232">MTRYEVVEPERGVWCASVYTNDHAWCEMTSFETQCSSHRKMGRTVRWMAKQGTPPRYSDRKLMLVAAGLVADGGYTSDYLSRILHLEDP</sequence>
<accession>A0A2R6W9L3</accession>
<gene>
    <name evidence="1" type="ORF">MARPO_0123s0024</name>
</gene>
<dbReference type="EMBL" id="KZ772795">
    <property type="protein sequence ID" value="PTQ30535.1"/>
    <property type="molecule type" value="Genomic_DNA"/>
</dbReference>
<dbReference type="Gramene" id="Mp7g16420.1">
    <property type="protein sequence ID" value="Mp7g16420.1.cds1"/>
    <property type="gene ID" value="Mp7g16420"/>
</dbReference>
<dbReference type="OrthoDB" id="10302037at2759"/>
<protein>
    <submittedName>
        <fullName evidence="1">Uncharacterized protein</fullName>
    </submittedName>
</protein>